<protein>
    <submittedName>
        <fullName evidence="2">Uncharacterized protein LOC115888740</fullName>
    </submittedName>
</protein>
<dbReference type="Proteomes" id="UP000504635">
    <property type="component" value="Unplaced"/>
</dbReference>
<name>A0A6J2YMJ3_SITOR</name>
<keyword evidence="1" id="KW-1185">Reference proteome</keyword>
<dbReference type="GeneID" id="115888740"/>
<dbReference type="InParanoid" id="A0A6J2YMJ3"/>
<dbReference type="RefSeq" id="XP_030764434.1">
    <property type="nucleotide sequence ID" value="XM_030908574.1"/>
</dbReference>
<dbReference type="OrthoDB" id="10480961at2759"/>
<organism evidence="1 2">
    <name type="scientific">Sitophilus oryzae</name>
    <name type="common">Rice weevil</name>
    <name type="synonym">Curculio oryzae</name>
    <dbReference type="NCBI Taxonomy" id="7048"/>
    <lineage>
        <taxon>Eukaryota</taxon>
        <taxon>Metazoa</taxon>
        <taxon>Ecdysozoa</taxon>
        <taxon>Arthropoda</taxon>
        <taxon>Hexapoda</taxon>
        <taxon>Insecta</taxon>
        <taxon>Pterygota</taxon>
        <taxon>Neoptera</taxon>
        <taxon>Endopterygota</taxon>
        <taxon>Coleoptera</taxon>
        <taxon>Polyphaga</taxon>
        <taxon>Cucujiformia</taxon>
        <taxon>Curculionidae</taxon>
        <taxon>Dryophthorinae</taxon>
        <taxon>Sitophilus</taxon>
    </lineage>
</organism>
<proteinExistence type="predicted"/>
<dbReference type="AlphaFoldDB" id="A0A6J2YMJ3"/>
<sequence length="142" mass="16782">MELSYNYGENEGKKSVLVHRIYEIKNLISYLREQLILEKKLLEIERHGAGSHDKISVKEPSSTSVHREPSILLDKSNLKEIESKCTTELYKFDEYISNIRQLKSNWIKMRENEKLRKEKYSNDASIPKNPKGRVFYVDSQLY</sequence>
<reference evidence="2" key="1">
    <citation type="submission" date="2025-08" db="UniProtKB">
        <authorList>
            <consortium name="RefSeq"/>
        </authorList>
    </citation>
    <scope>IDENTIFICATION</scope>
    <source>
        <tissue evidence="2">Gonads</tissue>
    </source>
</reference>
<accession>A0A6J2YMJ3</accession>
<dbReference type="KEGG" id="soy:115888740"/>
<gene>
    <name evidence="2" type="primary">LOC115888740</name>
</gene>
<evidence type="ECO:0000313" key="2">
    <source>
        <dbReference type="RefSeq" id="XP_030764434.1"/>
    </source>
</evidence>
<evidence type="ECO:0000313" key="1">
    <source>
        <dbReference type="Proteomes" id="UP000504635"/>
    </source>
</evidence>